<proteinExistence type="predicted"/>
<protein>
    <recommendedName>
        <fullName evidence="2">MAGE domain-containing protein</fullName>
    </recommendedName>
</protein>
<feature type="region of interest" description="Disordered" evidence="1">
    <location>
        <begin position="285"/>
        <end position="310"/>
    </location>
</feature>
<sequence>MDVDGAEGGGGAADVNLQANRLVRIALFMEHRRMPLKRDDISKKVFGPSATRASRSFNRVFERAQNILSRTFGFELVELQSRAAMDKATAAADPSVVNDEDEDDDDAPAATQGKGKGKKKATGKKKAAPTGSKTYIIRSILHPTIISLASLPDEEVLDAELNDIPEDDDDAPQNARSQSTSSSVSPSCAGTLLSFSSPALPALENPAALGILHVILSLILVSGRLMNDREFRAALRQLHLPAAAEVPLGRSAHNLPGSGGSNSMNIDAYLQHLIRQGYLDRIVVGEGGKPKTSGKRGRTSTAGGDADDGEASKYEWRWGARSQSEIGEKAMAEFMAEFMVGSKGNDDQGEGRRAGGSGRGAQNTGAVMKKMMDGIEKAAGGNLADLK</sequence>
<dbReference type="GO" id="GO:0006281">
    <property type="term" value="P:DNA repair"/>
    <property type="evidence" value="ECO:0007669"/>
    <property type="project" value="TreeGrafter"/>
</dbReference>
<dbReference type="Pfam" id="PF01454">
    <property type="entry name" value="MAGE"/>
    <property type="match status" value="1"/>
</dbReference>
<dbReference type="Proteomes" id="UP000799118">
    <property type="component" value="Unassembled WGS sequence"/>
</dbReference>
<feature type="region of interest" description="Disordered" evidence="1">
    <location>
        <begin position="341"/>
        <end position="366"/>
    </location>
</feature>
<dbReference type="InterPro" id="IPR041899">
    <property type="entry name" value="MAGE_WH2"/>
</dbReference>
<feature type="compositionally biased region" description="Basic and acidic residues" evidence="1">
    <location>
        <begin position="344"/>
        <end position="353"/>
    </location>
</feature>
<keyword evidence="4" id="KW-1185">Reference proteome</keyword>
<dbReference type="SMART" id="SM01373">
    <property type="entry name" value="MAGE"/>
    <property type="match status" value="1"/>
</dbReference>
<dbReference type="PANTHER" id="PTHR11736:SF14">
    <property type="entry name" value="NSE3 HOMOLOG, SMC5-SMC6 COMPLEX COMPONENT"/>
    <property type="match status" value="1"/>
</dbReference>
<evidence type="ECO:0000256" key="1">
    <source>
        <dbReference type="SAM" id="MobiDB-lite"/>
    </source>
</evidence>
<accession>A0A6A4HIJ9</accession>
<dbReference type="InterPro" id="IPR037445">
    <property type="entry name" value="MAGE"/>
</dbReference>
<dbReference type="PANTHER" id="PTHR11736">
    <property type="entry name" value="MELANOMA-ASSOCIATED ANTIGEN MAGE ANTIGEN"/>
    <property type="match status" value="1"/>
</dbReference>
<name>A0A6A4HIJ9_9AGAR</name>
<dbReference type="InterPro" id="IPR041898">
    <property type="entry name" value="MAGE_WH1"/>
</dbReference>
<feature type="compositionally biased region" description="Low complexity" evidence="1">
    <location>
        <begin position="177"/>
        <end position="187"/>
    </location>
</feature>
<gene>
    <name evidence="3" type="ORF">BT96DRAFT_822681</name>
</gene>
<evidence type="ECO:0000313" key="3">
    <source>
        <dbReference type="EMBL" id="KAE9397916.1"/>
    </source>
</evidence>
<evidence type="ECO:0000259" key="2">
    <source>
        <dbReference type="SMART" id="SM01373"/>
    </source>
</evidence>
<feature type="region of interest" description="Disordered" evidence="1">
    <location>
        <begin position="89"/>
        <end position="128"/>
    </location>
</feature>
<evidence type="ECO:0000313" key="4">
    <source>
        <dbReference type="Proteomes" id="UP000799118"/>
    </source>
</evidence>
<dbReference type="GO" id="GO:0005634">
    <property type="term" value="C:nucleus"/>
    <property type="evidence" value="ECO:0007669"/>
    <property type="project" value="TreeGrafter"/>
</dbReference>
<organism evidence="3 4">
    <name type="scientific">Gymnopus androsaceus JB14</name>
    <dbReference type="NCBI Taxonomy" id="1447944"/>
    <lineage>
        <taxon>Eukaryota</taxon>
        <taxon>Fungi</taxon>
        <taxon>Dikarya</taxon>
        <taxon>Basidiomycota</taxon>
        <taxon>Agaricomycotina</taxon>
        <taxon>Agaricomycetes</taxon>
        <taxon>Agaricomycetidae</taxon>
        <taxon>Agaricales</taxon>
        <taxon>Marasmiineae</taxon>
        <taxon>Omphalotaceae</taxon>
        <taxon>Gymnopus</taxon>
    </lineage>
</organism>
<feature type="compositionally biased region" description="Basic residues" evidence="1">
    <location>
        <begin position="115"/>
        <end position="127"/>
    </location>
</feature>
<reference evidence="3" key="1">
    <citation type="journal article" date="2019" name="Environ. Microbiol.">
        <title>Fungal ecological strategies reflected in gene transcription - a case study of two litter decomposers.</title>
        <authorList>
            <person name="Barbi F."/>
            <person name="Kohler A."/>
            <person name="Barry K."/>
            <person name="Baskaran P."/>
            <person name="Daum C."/>
            <person name="Fauchery L."/>
            <person name="Ihrmark K."/>
            <person name="Kuo A."/>
            <person name="LaButti K."/>
            <person name="Lipzen A."/>
            <person name="Morin E."/>
            <person name="Grigoriev I.V."/>
            <person name="Henrissat B."/>
            <person name="Lindahl B."/>
            <person name="Martin F."/>
        </authorList>
    </citation>
    <scope>NUCLEOTIDE SEQUENCE</scope>
    <source>
        <strain evidence="3">JB14</strain>
    </source>
</reference>
<feature type="compositionally biased region" description="Acidic residues" evidence="1">
    <location>
        <begin position="98"/>
        <end position="107"/>
    </location>
</feature>
<dbReference type="AlphaFoldDB" id="A0A6A4HIJ9"/>
<feature type="region of interest" description="Disordered" evidence="1">
    <location>
        <begin position="163"/>
        <end position="187"/>
    </location>
</feature>
<dbReference type="OrthoDB" id="205198at2759"/>
<dbReference type="Gene3D" id="1.10.10.1200">
    <property type="entry name" value="MAGE homology domain, winged helix WH1 motif"/>
    <property type="match status" value="1"/>
</dbReference>
<feature type="domain" description="MAGE" evidence="2">
    <location>
        <begin position="22"/>
        <end position="331"/>
    </location>
</feature>
<dbReference type="Gene3D" id="1.10.10.1210">
    <property type="entry name" value="MAGE homology domain, winged helix WH2 motif"/>
    <property type="match status" value="1"/>
</dbReference>
<dbReference type="EMBL" id="ML769490">
    <property type="protein sequence ID" value="KAE9397916.1"/>
    <property type="molecule type" value="Genomic_DNA"/>
</dbReference>
<dbReference type="InterPro" id="IPR002190">
    <property type="entry name" value="MHD_dom"/>
</dbReference>